<dbReference type="OrthoDB" id="195863at2"/>
<name>A0A1Q2HP02_9BACT</name>
<dbReference type="SMART" id="SM00448">
    <property type="entry name" value="REC"/>
    <property type="match status" value="1"/>
</dbReference>
<dbReference type="KEGG" id="pbu:L21SP3_00878"/>
<sequence length="149" mass="16457">MAEAGKINTTILLVEDNPGDQKLFSKSLQMKEIDSEVVTVGTGEEAVEYFKSAGGDINFIRPDLIILDLNMPGMGGKAFLKQFKKMEDFNDIPVVVLTTSDSDIDIVESYKLQAAGYIKKPVSLKGFLDVISTLEQYWMGICRLPGRDS</sequence>
<dbReference type="PROSITE" id="PS50110">
    <property type="entry name" value="RESPONSE_REGULATORY"/>
    <property type="match status" value="1"/>
</dbReference>
<dbReference type="Pfam" id="PF00072">
    <property type="entry name" value="Response_reg"/>
    <property type="match status" value="1"/>
</dbReference>
<dbReference type="Proteomes" id="UP000188273">
    <property type="component" value="Chromosome"/>
</dbReference>
<dbReference type="STRING" id="1940790.L21SP3_00878"/>
<dbReference type="SUPFAM" id="SSF52172">
    <property type="entry name" value="CheY-like"/>
    <property type="match status" value="1"/>
</dbReference>
<reference evidence="4" key="1">
    <citation type="submission" date="2017-02" db="EMBL/GenBank/DDBJ databases">
        <title>Comparative genomics and description of representatives of a novel lineage of planctomycetes thriving in anoxic sediments.</title>
        <authorList>
            <person name="Spring S."/>
            <person name="Bunk B."/>
            <person name="Sproer C."/>
            <person name="Klenk H.-P."/>
        </authorList>
    </citation>
    <scope>NUCLEOTIDE SEQUENCE [LARGE SCALE GENOMIC DNA]</scope>
    <source>
        <strain evidence="4">L21-RPul-D3</strain>
    </source>
</reference>
<proteinExistence type="predicted"/>
<gene>
    <name evidence="3" type="primary">rcp1_1</name>
    <name evidence="3" type="ORF">L21SP3_00878</name>
</gene>
<feature type="domain" description="Response regulatory" evidence="2">
    <location>
        <begin position="10"/>
        <end position="135"/>
    </location>
</feature>
<dbReference type="InterPro" id="IPR001789">
    <property type="entry name" value="Sig_transdc_resp-reg_receiver"/>
</dbReference>
<dbReference type="Gene3D" id="3.40.50.2300">
    <property type="match status" value="1"/>
</dbReference>
<keyword evidence="1" id="KW-0597">Phosphoprotein</keyword>
<dbReference type="CDD" id="cd17557">
    <property type="entry name" value="REC_Rcp-like"/>
    <property type="match status" value="1"/>
</dbReference>
<dbReference type="RefSeq" id="WP_161488097.1">
    <property type="nucleotide sequence ID" value="NZ_CP019633.1"/>
</dbReference>
<dbReference type="GO" id="GO:0000160">
    <property type="term" value="P:phosphorelay signal transduction system"/>
    <property type="evidence" value="ECO:0007669"/>
    <property type="project" value="InterPro"/>
</dbReference>
<accession>A0A1Q2HP02</accession>
<dbReference type="InterPro" id="IPR052893">
    <property type="entry name" value="TCS_response_regulator"/>
</dbReference>
<dbReference type="InterPro" id="IPR011006">
    <property type="entry name" value="CheY-like_superfamily"/>
</dbReference>
<evidence type="ECO:0000256" key="1">
    <source>
        <dbReference type="PROSITE-ProRule" id="PRU00169"/>
    </source>
</evidence>
<evidence type="ECO:0000313" key="3">
    <source>
        <dbReference type="EMBL" id="AQQ09080.1"/>
    </source>
</evidence>
<organism evidence="3 4">
    <name type="scientific">Sedimentisphaera cyanobacteriorum</name>
    <dbReference type="NCBI Taxonomy" id="1940790"/>
    <lineage>
        <taxon>Bacteria</taxon>
        <taxon>Pseudomonadati</taxon>
        <taxon>Planctomycetota</taxon>
        <taxon>Phycisphaerae</taxon>
        <taxon>Sedimentisphaerales</taxon>
        <taxon>Sedimentisphaeraceae</taxon>
        <taxon>Sedimentisphaera</taxon>
    </lineage>
</organism>
<feature type="modified residue" description="4-aspartylphosphate" evidence="1">
    <location>
        <position position="68"/>
    </location>
</feature>
<dbReference type="EMBL" id="CP019633">
    <property type="protein sequence ID" value="AQQ09080.1"/>
    <property type="molecule type" value="Genomic_DNA"/>
</dbReference>
<protein>
    <submittedName>
        <fullName evidence="3">Response regulator rcp1</fullName>
    </submittedName>
</protein>
<evidence type="ECO:0000313" key="4">
    <source>
        <dbReference type="Proteomes" id="UP000188273"/>
    </source>
</evidence>
<dbReference type="PANTHER" id="PTHR44520">
    <property type="entry name" value="RESPONSE REGULATOR RCP1-RELATED"/>
    <property type="match status" value="1"/>
</dbReference>
<keyword evidence="4" id="KW-1185">Reference proteome</keyword>
<evidence type="ECO:0000259" key="2">
    <source>
        <dbReference type="PROSITE" id="PS50110"/>
    </source>
</evidence>
<dbReference type="PANTHER" id="PTHR44520:SF2">
    <property type="entry name" value="RESPONSE REGULATOR RCP1"/>
    <property type="match status" value="1"/>
</dbReference>
<dbReference type="AlphaFoldDB" id="A0A1Q2HP02"/>